<dbReference type="InterPro" id="IPR051446">
    <property type="entry name" value="HTH_trans_reg/aminotransferase"/>
</dbReference>
<evidence type="ECO:0000256" key="1">
    <source>
        <dbReference type="ARBA" id="ARBA00005384"/>
    </source>
</evidence>
<evidence type="ECO:0000256" key="5">
    <source>
        <dbReference type="ARBA" id="ARBA00023163"/>
    </source>
</evidence>
<dbReference type="SUPFAM" id="SSF46785">
    <property type="entry name" value="Winged helix' DNA-binding domain"/>
    <property type="match status" value="1"/>
</dbReference>
<dbReference type="GO" id="GO:0008483">
    <property type="term" value="F:transaminase activity"/>
    <property type="evidence" value="ECO:0007669"/>
    <property type="project" value="UniProtKB-KW"/>
</dbReference>
<evidence type="ECO:0000256" key="3">
    <source>
        <dbReference type="ARBA" id="ARBA00023015"/>
    </source>
</evidence>
<gene>
    <name evidence="7" type="ORF">EDC14_1005133</name>
</gene>
<dbReference type="CDD" id="cd07377">
    <property type="entry name" value="WHTH_GntR"/>
    <property type="match status" value="1"/>
</dbReference>
<dbReference type="PROSITE" id="PS50949">
    <property type="entry name" value="HTH_GNTR"/>
    <property type="match status" value="1"/>
</dbReference>
<dbReference type="Gene3D" id="3.40.640.10">
    <property type="entry name" value="Type I PLP-dependent aspartate aminotransferase-like (Major domain)"/>
    <property type="match status" value="1"/>
</dbReference>
<dbReference type="PANTHER" id="PTHR46577">
    <property type="entry name" value="HTH-TYPE TRANSCRIPTIONAL REGULATORY PROTEIN GABR"/>
    <property type="match status" value="1"/>
</dbReference>
<dbReference type="InterPro" id="IPR036388">
    <property type="entry name" value="WH-like_DNA-bd_sf"/>
</dbReference>
<keyword evidence="8" id="KW-1185">Reference proteome</keyword>
<proteinExistence type="inferred from homology"/>
<keyword evidence="7" id="KW-0032">Aminotransferase</keyword>
<dbReference type="InterPro" id="IPR015421">
    <property type="entry name" value="PyrdxlP-dep_Trfase_major"/>
</dbReference>
<dbReference type="EMBL" id="SLUN01000005">
    <property type="protein sequence ID" value="TCL73271.1"/>
    <property type="molecule type" value="Genomic_DNA"/>
</dbReference>
<dbReference type="PANTHER" id="PTHR46577:SF1">
    <property type="entry name" value="HTH-TYPE TRANSCRIPTIONAL REGULATORY PROTEIN GABR"/>
    <property type="match status" value="1"/>
</dbReference>
<dbReference type="Pfam" id="PF00155">
    <property type="entry name" value="Aminotran_1_2"/>
    <property type="match status" value="1"/>
</dbReference>
<dbReference type="SUPFAM" id="SSF53383">
    <property type="entry name" value="PLP-dependent transferases"/>
    <property type="match status" value="1"/>
</dbReference>
<dbReference type="SMART" id="SM00345">
    <property type="entry name" value="HTH_GNTR"/>
    <property type="match status" value="1"/>
</dbReference>
<evidence type="ECO:0000313" key="7">
    <source>
        <dbReference type="EMBL" id="TCL73271.1"/>
    </source>
</evidence>
<feature type="domain" description="HTH gntR-type" evidence="6">
    <location>
        <begin position="12"/>
        <end position="80"/>
    </location>
</feature>
<evidence type="ECO:0000256" key="4">
    <source>
        <dbReference type="ARBA" id="ARBA00023125"/>
    </source>
</evidence>
<dbReference type="OrthoDB" id="9808770at2"/>
<dbReference type="Gene3D" id="1.10.10.10">
    <property type="entry name" value="Winged helix-like DNA-binding domain superfamily/Winged helix DNA-binding domain"/>
    <property type="match status" value="1"/>
</dbReference>
<evidence type="ECO:0000313" key="8">
    <source>
        <dbReference type="Proteomes" id="UP000295008"/>
    </source>
</evidence>
<keyword evidence="2" id="KW-0663">Pyridoxal phosphate</keyword>
<dbReference type="Proteomes" id="UP000295008">
    <property type="component" value="Unassembled WGS sequence"/>
</dbReference>
<dbReference type="InterPro" id="IPR015424">
    <property type="entry name" value="PyrdxlP-dep_Trfase"/>
</dbReference>
<dbReference type="GO" id="GO:0003677">
    <property type="term" value="F:DNA binding"/>
    <property type="evidence" value="ECO:0007669"/>
    <property type="project" value="UniProtKB-KW"/>
</dbReference>
<dbReference type="RefSeq" id="WP_132013422.1">
    <property type="nucleotide sequence ID" value="NZ_SLUN01000005.1"/>
</dbReference>
<keyword evidence="7" id="KW-0808">Transferase</keyword>
<keyword evidence="4" id="KW-0238">DNA-binding</keyword>
<name>A0A4R1S281_HYDET</name>
<accession>A0A4R1S281</accession>
<dbReference type="InterPro" id="IPR036390">
    <property type="entry name" value="WH_DNA-bd_sf"/>
</dbReference>
<reference evidence="7 8" key="1">
    <citation type="submission" date="2019-03" db="EMBL/GenBank/DDBJ databases">
        <title>Genomic Encyclopedia of Type Strains, Phase IV (KMG-IV): sequencing the most valuable type-strain genomes for metagenomic binning, comparative biology and taxonomic classification.</title>
        <authorList>
            <person name="Goeker M."/>
        </authorList>
    </citation>
    <scope>NUCLEOTIDE SEQUENCE [LARGE SCALE GENOMIC DNA]</scope>
    <source>
        <strain evidence="7 8">LX-B</strain>
    </source>
</reference>
<dbReference type="Pfam" id="PF00392">
    <property type="entry name" value="GntR"/>
    <property type="match status" value="1"/>
</dbReference>
<dbReference type="GO" id="GO:0003700">
    <property type="term" value="F:DNA-binding transcription factor activity"/>
    <property type="evidence" value="ECO:0007669"/>
    <property type="project" value="InterPro"/>
</dbReference>
<sequence>MLFLQLEPGSDTPLSRQIYLQIRSRILGGELAAGVRLPASRELAADYHISRNTALSAYELLLAEGFIEGRHGSGTYVADGACLDLPAPDPVAAAVPDPHPAPAAACIDFRSGVPALDRLPRGRWAQLIRDAWLEAPDLLFGYQAPEGSPQLRQVLCDYLRRSRGIVCAPEQILVTSGSVQGLSLVAGVLLQEIREVILEDPCNRDIGRIFSSSGTAIHPVPVDEQGIIPKLIPRLARPALLSLTPSHQFPLGGILPISRRIELIRLARGTGSWIIEDDYDSEFRYDGPPVGALQGLAPERVIYLGTFSKILFPALRLGYMVLPPAWVGPFRRLKQISDIHSNSLNQLALARFIREGSLDRHLVRSKKLYRRRRDRLVNELHSHFPGRVRILGMSTGLHLVAEWPGVRFGPELVAGAEAAGVRIYPVDNFAAGAGPYPGALLFGYGQLDEETIAEGIRRLARVVPPA</sequence>
<protein>
    <submittedName>
        <fullName evidence="7">GntR family transcriptional regulator/MocR family aminotransferase</fullName>
    </submittedName>
</protein>
<dbReference type="CDD" id="cd00609">
    <property type="entry name" value="AAT_like"/>
    <property type="match status" value="1"/>
</dbReference>
<organism evidence="7 8">
    <name type="scientific">Hydrogenispora ethanolica</name>
    <dbReference type="NCBI Taxonomy" id="1082276"/>
    <lineage>
        <taxon>Bacteria</taxon>
        <taxon>Bacillati</taxon>
        <taxon>Bacillota</taxon>
        <taxon>Hydrogenispora</taxon>
    </lineage>
</organism>
<comment type="similarity">
    <text evidence="1">In the C-terminal section; belongs to the class-I pyridoxal-phosphate-dependent aminotransferase family.</text>
</comment>
<dbReference type="InterPro" id="IPR004839">
    <property type="entry name" value="Aminotransferase_I/II_large"/>
</dbReference>
<dbReference type="GO" id="GO:0030170">
    <property type="term" value="F:pyridoxal phosphate binding"/>
    <property type="evidence" value="ECO:0007669"/>
    <property type="project" value="InterPro"/>
</dbReference>
<dbReference type="PRINTS" id="PR00035">
    <property type="entry name" value="HTHGNTR"/>
</dbReference>
<keyword evidence="3" id="KW-0805">Transcription regulation</keyword>
<comment type="caution">
    <text evidence="7">The sequence shown here is derived from an EMBL/GenBank/DDBJ whole genome shotgun (WGS) entry which is preliminary data.</text>
</comment>
<evidence type="ECO:0000256" key="2">
    <source>
        <dbReference type="ARBA" id="ARBA00022898"/>
    </source>
</evidence>
<dbReference type="AlphaFoldDB" id="A0A4R1S281"/>
<keyword evidence="5" id="KW-0804">Transcription</keyword>
<evidence type="ECO:0000259" key="6">
    <source>
        <dbReference type="PROSITE" id="PS50949"/>
    </source>
</evidence>
<dbReference type="InterPro" id="IPR000524">
    <property type="entry name" value="Tscrpt_reg_HTH_GntR"/>
</dbReference>